<name>A0A0P7AH11_9HYPO</name>
<feature type="domain" description="Zn(2)-C6 fungal-type" evidence="3">
    <location>
        <begin position="25"/>
        <end position="55"/>
    </location>
</feature>
<evidence type="ECO:0000313" key="5">
    <source>
        <dbReference type="Proteomes" id="UP000050424"/>
    </source>
</evidence>
<dbReference type="PANTHER" id="PTHR47784">
    <property type="entry name" value="STEROL UPTAKE CONTROL PROTEIN 2"/>
    <property type="match status" value="1"/>
</dbReference>
<dbReference type="SMART" id="SM00066">
    <property type="entry name" value="GAL4"/>
    <property type="match status" value="1"/>
</dbReference>
<dbReference type="PANTHER" id="PTHR47784:SF4">
    <property type="entry name" value="ZN(II)2CYS6 TRANSCRIPTION FACTOR (EUROFUNG)"/>
    <property type="match status" value="1"/>
</dbReference>
<dbReference type="Gene3D" id="4.10.240.10">
    <property type="entry name" value="Zn(2)-C6 fungal-type DNA-binding domain"/>
    <property type="match status" value="1"/>
</dbReference>
<evidence type="ECO:0000259" key="3">
    <source>
        <dbReference type="PROSITE" id="PS50048"/>
    </source>
</evidence>
<dbReference type="PROSITE" id="PS50048">
    <property type="entry name" value="ZN2_CY6_FUNGAL_2"/>
    <property type="match status" value="1"/>
</dbReference>
<accession>A0A0P7AH11</accession>
<dbReference type="OrthoDB" id="4937900at2759"/>
<feature type="compositionally biased region" description="Basic residues" evidence="2">
    <location>
        <begin position="14"/>
        <end position="23"/>
    </location>
</feature>
<dbReference type="Proteomes" id="UP000050424">
    <property type="component" value="Unassembled WGS sequence"/>
</dbReference>
<keyword evidence="1" id="KW-0539">Nucleus</keyword>
<protein>
    <recommendedName>
        <fullName evidence="3">Zn(2)-C6 fungal-type domain-containing protein</fullName>
    </recommendedName>
</protein>
<dbReference type="InterPro" id="IPR053157">
    <property type="entry name" value="Sterol_Uptake_Regulator"/>
</dbReference>
<comment type="caution">
    <text evidence="4">The sequence shown here is derived from an EMBL/GenBank/DDBJ whole genome shotgun (WGS) entry which is preliminary data.</text>
</comment>
<evidence type="ECO:0000256" key="2">
    <source>
        <dbReference type="SAM" id="MobiDB-lite"/>
    </source>
</evidence>
<dbReference type="PROSITE" id="PS00463">
    <property type="entry name" value="ZN2_CY6_FUNGAL_1"/>
    <property type="match status" value="1"/>
</dbReference>
<dbReference type="Pfam" id="PF00172">
    <property type="entry name" value="Zn_clus"/>
    <property type="match status" value="1"/>
</dbReference>
<dbReference type="GO" id="GO:0001228">
    <property type="term" value="F:DNA-binding transcription activator activity, RNA polymerase II-specific"/>
    <property type="evidence" value="ECO:0007669"/>
    <property type="project" value="TreeGrafter"/>
</dbReference>
<feature type="compositionally biased region" description="Low complexity" evidence="2">
    <location>
        <begin position="74"/>
        <end position="94"/>
    </location>
</feature>
<organism evidence="4 5">
    <name type="scientific">Neonectria ditissima</name>
    <dbReference type="NCBI Taxonomy" id="78410"/>
    <lineage>
        <taxon>Eukaryota</taxon>
        <taxon>Fungi</taxon>
        <taxon>Dikarya</taxon>
        <taxon>Ascomycota</taxon>
        <taxon>Pezizomycotina</taxon>
        <taxon>Sordariomycetes</taxon>
        <taxon>Hypocreomycetidae</taxon>
        <taxon>Hypocreales</taxon>
        <taxon>Nectriaceae</taxon>
        <taxon>Neonectria</taxon>
    </lineage>
</organism>
<dbReference type="GO" id="GO:0008270">
    <property type="term" value="F:zinc ion binding"/>
    <property type="evidence" value="ECO:0007669"/>
    <property type="project" value="InterPro"/>
</dbReference>
<proteinExistence type="predicted"/>
<gene>
    <name evidence="4" type="ORF">AK830_g9859</name>
</gene>
<feature type="region of interest" description="Disordered" evidence="2">
    <location>
        <begin position="1"/>
        <end position="24"/>
    </location>
</feature>
<dbReference type="SUPFAM" id="SSF57701">
    <property type="entry name" value="Zn2/Cys6 DNA-binding domain"/>
    <property type="match status" value="1"/>
</dbReference>
<dbReference type="AlphaFoldDB" id="A0A0P7AH11"/>
<dbReference type="EMBL" id="LKCW01000193">
    <property type="protein sequence ID" value="KPM36699.1"/>
    <property type="molecule type" value="Genomic_DNA"/>
</dbReference>
<evidence type="ECO:0000313" key="4">
    <source>
        <dbReference type="EMBL" id="KPM36699.1"/>
    </source>
</evidence>
<dbReference type="InterPro" id="IPR001138">
    <property type="entry name" value="Zn2Cys6_DnaBD"/>
</dbReference>
<reference evidence="4 5" key="1">
    <citation type="submission" date="2015-09" db="EMBL/GenBank/DDBJ databases">
        <title>Draft genome of a European isolate of the apple canker pathogen Neonectria ditissima.</title>
        <authorList>
            <person name="Gomez-Cortecero A."/>
            <person name="Harrison R.J."/>
            <person name="Armitage A.D."/>
        </authorList>
    </citation>
    <scope>NUCLEOTIDE SEQUENCE [LARGE SCALE GENOMIC DNA]</scope>
    <source>
        <strain evidence="4 5">R09/05</strain>
    </source>
</reference>
<keyword evidence="5" id="KW-1185">Reference proteome</keyword>
<evidence type="ECO:0000256" key="1">
    <source>
        <dbReference type="ARBA" id="ARBA00023242"/>
    </source>
</evidence>
<feature type="region of interest" description="Disordered" evidence="2">
    <location>
        <begin position="72"/>
        <end position="95"/>
    </location>
</feature>
<sequence length="426" mass="47864">MAPSKTRQADLAVKPRRSHRKSRKGCDVCKGRHMRCDETRPACLNCTVAGRQCIYRVITSSSARLPTIESVQLPSPSSCTSNTPSSTTAVSTPPYYEQQGEYTGQSNIRVPEEADTFTLEHLALFHHVQTQMATWLTSASSADFTVQTAVKYALKAPYLMNQLLAISALYLGSRHPERLDYQQQATALQTRALSSFNNAKEQVSDATCIPMFIFSSLLGIHVLHDTLLHRPDNFSMFLDQFVGYLSLHRGVTAVTKQSWKAIKESPLRALIQQIEDAFDDAPNYCQEIEVLYNMVDQSQLNPASIETYRQAVTTLRGTLNLYRELEARGNRPYDAPLAFCVTVSEEYIDFLKQRRPEALVILAYYAVMLHQSREFMIFGDGGQYMIQAITSHLGAHWEHWLEWPNSALGVGNMPIDPLLGGVEDDT</sequence>
<dbReference type="InterPro" id="IPR036864">
    <property type="entry name" value="Zn2-C6_fun-type_DNA-bd_sf"/>
</dbReference>
<dbReference type="STRING" id="78410.A0A0P7AH11"/>
<dbReference type="CDD" id="cd00067">
    <property type="entry name" value="GAL4"/>
    <property type="match status" value="1"/>
</dbReference>